<comment type="caution">
    <text evidence="2">The sequence shown here is derived from an EMBL/GenBank/DDBJ whole genome shotgun (WGS) entry which is preliminary data.</text>
</comment>
<gene>
    <name evidence="2" type="ORF">GCM10010987_14480</name>
</gene>
<dbReference type="EMBL" id="BMHC01000002">
    <property type="protein sequence ID" value="GGI21470.1"/>
    <property type="molecule type" value="Genomic_DNA"/>
</dbReference>
<reference evidence="2" key="2">
    <citation type="submission" date="2022-12" db="EMBL/GenBank/DDBJ databases">
        <authorList>
            <person name="Sun Q."/>
            <person name="Zhou Y."/>
        </authorList>
    </citation>
    <scope>NUCLEOTIDE SEQUENCE</scope>
    <source>
        <strain evidence="2">CGMCC 1.15034</strain>
    </source>
</reference>
<protein>
    <submittedName>
        <fullName evidence="2">Uncharacterized protein</fullName>
    </submittedName>
</protein>
<evidence type="ECO:0000313" key="2">
    <source>
        <dbReference type="EMBL" id="GGI21470.1"/>
    </source>
</evidence>
<proteinExistence type="predicted"/>
<sequence>MDVPSDRAMPGTYQTPNLPMPEADSPSETSHLTPRCGELTRKRAPAQELCAAQSTGESAFKK</sequence>
<dbReference type="AlphaFoldDB" id="A0AA87W2G1"/>
<accession>A0AA87W2G1</accession>
<dbReference type="Proteomes" id="UP000625079">
    <property type="component" value="Unassembled WGS sequence"/>
</dbReference>
<name>A0AA87W2G1_9BRAD</name>
<reference evidence="2" key="1">
    <citation type="journal article" date="2014" name="Int. J. Syst. Evol. Microbiol.">
        <title>Complete genome sequence of Corynebacterium casei LMG S-19264T (=DSM 44701T), isolated from a smear-ripened cheese.</title>
        <authorList>
            <consortium name="US DOE Joint Genome Institute (JGI-PGF)"/>
            <person name="Walter F."/>
            <person name="Albersmeier A."/>
            <person name="Kalinowski J."/>
            <person name="Ruckert C."/>
        </authorList>
    </citation>
    <scope>NUCLEOTIDE SEQUENCE</scope>
    <source>
        <strain evidence="2">CGMCC 1.15034</strain>
    </source>
</reference>
<organism evidence="2 3">
    <name type="scientific">Bradyrhizobium guangdongense</name>
    <dbReference type="NCBI Taxonomy" id="1325090"/>
    <lineage>
        <taxon>Bacteria</taxon>
        <taxon>Pseudomonadati</taxon>
        <taxon>Pseudomonadota</taxon>
        <taxon>Alphaproteobacteria</taxon>
        <taxon>Hyphomicrobiales</taxon>
        <taxon>Nitrobacteraceae</taxon>
        <taxon>Bradyrhizobium</taxon>
    </lineage>
</organism>
<evidence type="ECO:0000256" key="1">
    <source>
        <dbReference type="SAM" id="MobiDB-lite"/>
    </source>
</evidence>
<evidence type="ECO:0000313" key="3">
    <source>
        <dbReference type="Proteomes" id="UP000625079"/>
    </source>
</evidence>
<feature type="region of interest" description="Disordered" evidence="1">
    <location>
        <begin position="1"/>
        <end position="34"/>
    </location>
</feature>